<dbReference type="InterPro" id="IPR015424">
    <property type="entry name" value="PyrdxlP-dep_Trfase"/>
</dbReference>
<accession>A0A7X2T463</accession>
<dbReference type="InterPro" id="IPR004838">
    <property type="entry name" value="NHTrfase_class1_PyrdxlP-BS"/>
</dbReference>
<evidence type="ECO:0000259" key="7">
    <source>
        <dbReference type="Pfam" id="PF00155"/>
    </source>
</evidence>
<evidence type="ECO:0000256" key="5">
    <source>
        <dbReference type="ARBA" id="ARBA00022898"/>
    </source>
</evidence>
<evidence type="ECO:0000256" key="2">
    <source>
        <dbReference type="ARBA" id="ARBA00007441"/>
    </source>
</evidence>
<dbReference type="Gene3D" id="3.40.640.10">
    <property type="entry name" value="Type I PLP-dependent aspartate aminotransferase-like (Major domain)"/>
    <property type="match status" value="1"/>
</dbReference>
<dbReference type="CDD" id="cd00609">
    <property type="entry name" value="AAT_like"/>
    <property type="match status" value="1"/>
</dbReference>
<evidence type="ECO:0000256" key="4">
    <source>
        <dbReference type="ARBA" id="ARBA00022679"/>
    </source>
</evidence>
<dbReference type="InterPro" id="IPR015422">
    <property type="entry name" value="PyrdxlP-dep_Trfase_small"/>
</dbReference>
<evidence type="ECO:0000313" key="9">
    <source>
        <dbReference type="Proteomes" id="UP000470082"/>
    </source>
</evidence>
<dbReference type="InterPro" id="IPR004839">
    <property type="entry name" value="Aminotransferase_I/II_large"/>
</dbReference>
<dbReference type="SUPFAM" id="SSF53383">
    <property type="entry name" value="PLP-dependent transferases"/>
    <property type="match status" value="1"/>
</dbReference>
<dbReference type="RefSeq" id="WP_154461099.1">
    <property type="nucleotide sequence ID" value="NZ_JAQYTQ010000047.1"/>
</dbReference>
<comment type="cofactor">
    <cofactor evidence="1 6">
        <name>pyridoxal 5'-phosphate</name>
        <dbReference type="ChEBI" id="CHEBI:597326"/>
    </cofactor>
</comment>
<reference evidence="8 9" key="1">
    <citation type="submission" date="2019-08" db="EMBL/GenBank/DDBJ databases">
        <title>In-depth cultivation of the pig gut microbiome towards novel bacterial diversity and tailored functional studies.</title>
        <authorList>
            <person name="Wylensek D."/>
            <person name="Hitch T.C.A."/>
            <person name="Clavel T."/>
        </authorList>
    </citation>
    <scope>NUCLEOTIDE SEQUENCE [LARGE SCALE GENOMIC DNA]</scope>
    <source>
        <strain evidence="8 9">LKV-178-WT-2G</strain>
    </source>
</reference>
<keyword evidence="9" id="KW-1185">Reference proteome</keyword>
<dbReference type="GO" id="GO:0030170">
    <property type="term" value="F:pyridoxal phosphate binding"/>
    <property type="evidence" value="ECO:0007669"/>
    <property type="project" value="InterPro"/>
</dbReference>
<dbReference type="PRINTS" id="PR00753">
    <property type="entry name" value="ACCSYNTHASE"/>
</dbReference>
<dbReference type="Gene3D" id="3.90.1150.10">
    <property type="entry name" value="Aspartate Aminotransferase, domain 1"/>
    <property type="match status" value="1"/>
</dbReference>
<keyword evidence="3 6" id="KW-0032">Aminotransferase</keyword>
<dbReference type="PANTHER" id="PTHR46383:SF1">
    <property type="entry name" value="ASPARTATE AMINOTRANSFERASE"/>
    <property type="match status" value="1"/>
</dbReference>
<feature type="domain" description="Aminotransferase class I/classII large" evidence="7">
    <location>
        <begin position="54"/>
        <end position="380"/>
    </location>
</feature>
<dbReference type="InterPro" id="IPR050596">
    <property type="entry name" value="AspAT/PAT-like"/>
</dbReference>
<dbReference type="EMBL" id="VUMM01000021">
    <property type="protein sequence ID" value="MSS02150.1"/>
    <property type="molecule type" value="Genomic_DNA"/>
</dbReference>
<comment type="similarity">
    <text evidence="2 6">Belongs to the class-I pyridoxal-phosphate-dependent aminotransferase family.</text>
</comment>
<evidence type="ECO:0000256" key="6">
    <source>
        <dbReference type="RuleBase" id="RU000481"/>
    </source>
</evidence>
<organism evidence="8 9">
    <name type="scientific">Floccifex porci</name>
    <dbReference type="NCBI Taxonomy" id="2606629"/>
    <lineage>
        <taxon>Bacteria</taxon>
        <taxon>Bacillati</taxon>
        <taxon>Bacillota</taxon>
        <taxon>Erysipelotrichia</taxon>
        <taxon>Erysipelotrichales</taxon>
        <taxon>Erysipelotrichaceae</taxon>
        <taxon>Floccifex</taxon>
    </lineage>
</organism>
<dbReference type="Pfam" id="PF00155">
    <property type="entry name" value="Aminotran_1_2"/>
    <property type="match status" value="1"/>
</dbReference>
<keyword evidence="5" id="KW-0663">Pyridoxal phosphate</keyword>
<dbReference type="GO" id="GO:0008483">
    <property type="term" value="F:transaminase activity"/>
    <property type="evidence" value="ECO:0007669"/>
    <property type="project" value="UniProtKB-KW"/>
</dbReference>
<comment type="caution">
    <text evidence="8">The sequence shown here is derived from an EMBL/GenBank/DDBJ whole genome shotgun (WGS) entry which is preliminary data.</text>
</comment>
<dbReference type="InterPro" id="IPR015421">
    <property type="entry name" value="PyrdxlP-dep_Trfase_major"/>
</dbReference>
<gene>
    <name evidence="8" type="ORF">FYJ50_08630</name>
</gene>
<proteinExistence type="inferred from homology"/>
<dbReference type="AlphaFoldDB" id="A0A7X2T463"/>
<protein>
    <recommendedName>
        <fullName evidence="6">Aminotransferase</fullName>
        <ecNumber evidence="6">2.6.1.-</ecNumber>
    </recommendedName>
</protein>
<evidence type="ECO:0000256" key="3">
    <source>
        <dbReference type="ARBA" id="ARBA00022576"/>
    </source>
</evidence>
<dbReference type="GO" id="GO:0006520">
    <property type="term" value="P:amino acid metabolic process"/>
    <property type="evidence" value="ECO:0007669"/>
    <property type="project" value="InterPro"/>
</dbReference>
<evidence type="ECO:0000256" key="1">
    <source>
        <dbReference type="ARBA" id="ARBA00001933"/>
    </source>
</evidence>
<keyword evidence="4 6" id="KW-0808">Transferase</keyword>
<name>A0A7X2T463_9FIRM</name>
<sequence length="407" mass="45237">MTVTNKMKEQFRILQGGLSSDVKKADVGEGTGNFVKNGGDNMAWADMFAPDPSIPESVQKASIEAILNGSSAHYTMPIGLLELREEIAKHVSKKTGLTIHPSRNVIITPGSDAGFIFSLLPFLKKGDEVLIPDPCYPSNYLNCKLLEATPISVPTYPEDNYQIRIEEMEKRVTSRTKAVILTHPNNPTTTVYRKENLMELSKFIIKHDLILICDQAFEDHIFDGIEFVCPCTLPGMWERTVTICSLSKGYGLSGFRIAYLYTNEEIMDKYYGACVNIVGAPCTISTMGAIAALQDETILPEYYQRLDRRRTIAYDILSTIPGVKMKKSESGILSWLDVSQLGTGQEVADYIKENANVLVNDGAAYGQMGQGHIRIVTACFAKDEDCIIRLERIKKALTQLAKEKEIV</sequence>
<evidence type="ECO:0000313" key="8">
    <source>
        <dbReference type="EMBL" id="MSS02150.1"/>
    </source>
</evidence>
<dbReference type="EC" id="2.6.1.-" evidence="6"/>
<dbReference type="PANTHER" id="PTHR46383">
    <property type="entry name" value="ASPARTATE AMINOTRANSFERASE"/>
    <property type="match status" value="1"/>
</dbReference>
<dbReference type="Proteomes" id="UP000470082">
    <property type="component" value="Unassembled WGS sequence"/>
</dbReference>
<dbReference type="PROSITE" id="PS00105">
    <property type="entry name" value="AA_TRANSFER_CLASS_1"/>
    <property type="match status" value="1"/>
</dbReference>